<reference evidence="2" key="1">
    <citation type="submission" date="2013-02" db="EMBL/GenBank/DDBJ databases">
        <authorList>
            <person name="Hughes D."/>
        </authorList>
    </citation>
    <scope>NUCLEOTIDE SEQUENCE</scope>
    <source>
        <strain>Durham</strain>
        <strain evidence="2">NC isolate 2 -- Noor lab</strain>
    </source>
</reference>
<evidence type="ECO:0000313" key="1">
    <source>
        <dbReference type="EnsemblMetazoa" id="MESCA009938-PA"/>
    </source>
</evidence>
<dbReference type="Proteomes" id="UP000015102">
    <property type="component" value="Unassembled WGS sequence"/>
</dbReference>
<proteinExistence type="predicted"/>
<organism evidence="1 2">
    <name type="scientific">Megaselia scalaris</name>
    <name type="common">Humpbacked fly</name>
    <name type="synonym">Phora scalaris</name>
    <dbReference type="NCBI Taxonomy" id="36166"/>
    <lineage>
        <taxon>Eukaryota</taxon>
        <taxon>Metazoa</taxon>
        <taxon>Ecdysozoa</taxon>
        <taxon>Arthropoda</taxon>
        <taxon>Hexapoda</taxon>
        <taxon>Insecta</taxon>
        <taxon>Pterygota</taxon>
        <taxon>Neoptera</taxon>
        <taxon>Endopterygota</taxon>
        <taxon>Diptera</taxon>
        <taxon>Brachycera</taxon>
        <taxon>Muscomorpha</taxon>
        <taxon>Platypezoidea</taxon>
        <taxon>Phoridae</taxon>
        <taxon>Megaseliini</taxon>
        <taxon>Megaselia</taxon>
    </lineage>
</organism>
<sequence>MDNEIKVATWSQGSFGDQEQHKILRKYWRNMTWKSPPFKKFDEHDTAMKPRYCVTRWTPINERFYMRSCTLRSC</sequence>
<dbReference type="EnsemblMetazoa" id="MESCA009938-RA">
    <property type="protein sequence ID" value="MESCA009938-PA"/>
    <property type="gene ID" value="MESCA009938"/>
</dbReference>
<evidence type="ECO:0000313" key="2">
    <source>
        <dbReference type="Proteomes" id="UP000015102"/>
    </source>
</evidence>
<keyword evidence="2" id="KW-1185">Reference proteome</keyword>
<name>T1H184_MEGSC</name>
<dbReference type="EMBL" id="CAQQ02161659">
    <property type="status" value="NOT_ANNOTATED_CDS"/>
    <property type="molecule type" value="Genomic_DNA"/>
</dbReference>
<dbReference type="HOGENOM" id="CLU_2690661_0_0_1"/>
<dbReference type="AlphaFoldDB" id="T1H184"/>
<reference evidence="1" key="2">
    <citation type="submission" date="2015-06" db="UniProtKB">
        <authorList>
            <consortium name="EnsemblMetazoa"/>
        </authorList>
    </citation>
    <scope>IDENTIFICATION</scope>
</reference>
<protein>
    <submittedName>
        <fullName evidence="1">Uncharacterized protein</fullName>
    </submittedName>
</protein>
<accession>T1H184</accession>